<dbReference type="InterPro" id="IPR033116">
    <property type="entry name" value="TRYPSIN_SER"/>
</dbReference>
<feature type="domain" description="Peptidase S1" evidence="3">
    <location>
        <begin position="29"/>
        <end position="261"/>
    </location>
</feature>
<keyword evidence="2" id="KW-0378">Hydrolase</keyword>
<dbReference type="InterPro" id="IPR018114">
    <property type="entry name" value="TRYPSIN_HIS"/>
</dbReference>
<dbReference type="InterPro" id="IPR043504">
    <property type="entry name" value="Peptidase_S1_PA_chymotrypsin"/>
</dbReference>
<dbReference type="PRINTS" id="PR00722">
    <property type="entry name" value="CHYMOTRYPSIN"/>
</dbReference>
<evidence type="ECO:0000259" key="3">
    <source>
        <dbReference type="PROSITE" id="PS50240"/>
    </source>
</evidence>
<keyword evidence="1" id="KW-1015">Disulfide bond</keyword>
<dbReference type="RefSeq" id="WP_023045259.1">
    <property type="nucleotide sequence ID" value="NZ_CAWLUD010000004.1"/>
</dbReference>
<comment type="caution">
    <text evidence="4">The sequence shown here is derived from an EMBL/GenBank/DDBJ whole genome shotgun (WGS) entry which is preliminary data.</text>
</comment>
<dbReference type="FunFam" id="2.40.10.10:FF:000068">
    <property type="entry name" value="transmembrane protease serine 2"/>
    <property type="match status" value="1"/>
</dbReference>
<name>A0A081S1B5_PHOTE</name>
<dbReference type="PROSITE" id="PS50240">
    <property type="entry name" value="TRYPSIN_DOM"/>
    <property type="match status" value="1"/>
</dbReference>
<reference evidence="4 5" key="1">
    <citation type="submission" date="2014-03" db="EMBL/GenBank/DDBJ databases">
        <title>Draft Genome of Photorhabdus temperata Meg1.</title>
        <authorList>
            <person name="Hurst S.G.IV."/>
            <person name="Morris K."/>
            <person name="Thomas K."/>
            <person name="Tisa L.S."/>
        </authorList>
    </citation>
    <scope>NUCLEOTIDE SEQUENCE [LARGE SCALE GENOMIC DNA]</scope>
    <source>
        <strain evidence="4 5">Meg1</strain>
    </source>
</reference>
<dbReference type="GO" id="GO:0004252">
    <property type="term" value="F:serine-type endopeptidase activity"/>
    <property type="evidence" value="ECO:0007669"/>
    <property type="project" value="InterPro"/>
</dbReference>
<dbReference type="CDD" id="cd00190">
    <property type="entry name" value="Tryp_SPc"/>
    <property type="match status" value="1"/>
</dbReference>
<dbReference type="GO" id="GO:0006508">
    <property type="term" value="P:proteolysis"/>
    <property type="evidence" value="ECO:0007669"/>
    <property type="project" value="UniProtKB-KW"/>
</dbReference>
<dbReference type="PATRIC" id="fig|1393735.3.peg.505"/>
<gene>
    <name evidence="4" type="ORF">MEG1DRAFT_00502</name>
</gene>
<evidence type="ECO:0000256" key="1">
    <source>
        <dbReference type="ARBA" id="ARBA00023157"/>
    </source>
</evidence>
<proteinExistence type="predicted"/>
<dbReference type="InterPro" id="IPR001254">
    <property type="entry name" value="Trypsin_dom"/>
</dbReference>
<dbReference type="AlphaFoldDB" id="A0A081S1B5"/>
<protein>
    <submittedName>
        <fullName evidence="4">Secreted trypsin-like serine protease</fullName>
    </submittedName>
</protein>
<dbReference type="InterPro" id="IPR001314">
    <property type="entry name" value="Peptidase_S1A"/>
</dbReference>
<organism evidence="4 5">
    <name type="scientific">Photorhabdus temperata subsp. temperata Meg1</name>
    <dbReference type="NCBI Taxonomy" id="1393735"/>
    <lineage>
        <taxon>Bacteria</taxon>
        <taxon>Pseudomonadati</taxon>
        <taxon>Pseudomonadota</taxon>
        <taxon>Gammaproteobacteria</taxon>
        <taxon>Enterobacterales</taxon>
        <taxon>Morganellaceae</taxon>
        <taxon>Photorhabdus</taxon>
    </lineage>
</organism>
<evidence type="ECO:0000313" key="5">
    <source>
        <dbReference type="Proteomes" id="UP000028002"/>
    </source>
</evidence>
<dbReference type="PANTHER" id="PTHR24252:SF7">
    <property type="entry name" value="HYALIN"/>
    <property type="match status" value="1"/>
</dbReference>
<dbReference type="SUPFAM" id="SSF50494">
    <property type="entry name" value="Trypsin-like serine proteases"/>
    <property type="match status" value="1"/>
</dbReference>
<dbReference type="Pfam" id="PF00089">
    <property type="entry name" value="Trypsin"/>
    <property type="match status" value="1"/>
</dbReference>
<dbReference type="Proteomes" id="UP000028002">
    <property type="component" value="Unassembled WGS sequence"/>
</dbReference>
<keyword evidence="2" id="KW-0720">Serine protease</keyword>
<accession>A0A081S1B5</accession>
<dbReference type="PROSITE" id="PS00135">
    <property type="entry name" value="TRYPSIN_SER"/>
    <property type="match status" value="1"/>
</dbReference>
<evidence type="ECO:0000256" key="2">
    <source>
        <dbReference type="RuleBase" id="RU363034"/>
    </source>
</evidence>
<dbReference type="PANTHER" id="PTHR24252">
    <property type="entry name" value="ACROSIN-RELATED"/>
    <property type="match status" value="1"/>
</dbReference>
<dbReference type="EMBL" id="JGVH01000004">
    <property type="protein sequence ID" value="KER04718.1"/>
    <property type="molecule type" value="Genomic_DNA"/>
</dbReference>
<dbReference type="SMART" id="SM00020">
    <property type="entry name" value="Tryp_SPc"/>
    <property type="match status" value="1"/>
</dbReference>
<dbReference type="InterPro" id="IPR009003">
    <property type="entry name" value="Peptidase_S1_PA"/>
</dbReference>
<sequence length="263" mass="29217">MKEKLLLTLVFIGTLSYSLMASSARELDIINGQPAEPGEFPFYSALNTKDGNIEGHRCGSVLINKRWVLTAAHCVEDDNIKSTIYIGLERYKPTPIYKDKVDIEKIIIHPKWFAQKRGQYDIALIKLNRETNSDAFAKLNGIDETIDLPVDTELTVTGFGKTESVSTPNILMKTDEYILDDNKCIEVPPGYPDTNYDPEINICSGNQNGGVGGGDSGGPLMVKTSNKDYIVSGLVSRSLLKPAEQFTKVSFFKDWIIETVKEN</sequence>
<dbReference type="PROSITE" id="PS00134">
    <property type="entry name" value="TRYPSIN_HIS"/>
    <property type="match status" value="1"/>
</dbReference>
<dbReference type="Gene3D" id="2.40.10.10">
    <property type="entry name" value="Trypsin-like serine proteases"/>
    <property type="match status" value="1"/>
</dbReference>
<evidence type="ECO:0000313" key="4">
    <source>
        <dbReference type="EMBL" id="KER04718.1"/>
    </source>
</evidence>
<keyword evidence="2 4" id="KW-0645">Protease</keyword>